<dbReference type="Gene3D" id="2.60.120.10">
    <property type="entry name" value="Jelly Rolls"/>
    <property type="match status" value="1"/>
</dbReference>
<evidence type="ECO:0000256" key="2">
    <source>
        <dbReference type="ARBA" id="ARBA00022448"/>
    </source>
</evidence>
<keyword evidence="5" id="KW-0631">Potassium channel</keyword>
<dbReference type="Gene3D" id="1.10.238.10">
    <property type="entry name" value="EF-hand"/>
    <property type="match status" value="1"/>
</dbReference>
<dbReference type="SUPFAM" id="SSF51206">
    <property type="entry name" value="cAMP-binding domain-like"/>
    <property type="match status" value="1"/>
</dbReference>
<gene>
    <name evidence="17" type="ORF">PECAL_3P26750</name>
</gene>
<dbReference type="PROSITE" id="PS00018">
    <property type="entry name" value="EF_HAND_1"/>
    <property type="match status" value="2"/>
</dbReference>
<dbReference type="SUPFAM" id="SSF81324">
    <property type="entry name" value="Voltage-gated potassium channels"/>
    <property type="match status" value="1"/>
</dbReference>
<feature type="domain" description="EF-hand" evidence="16">
    <location>
        <begin position="132"/>
        <end position="167"/>
    </location>
</feature>
<evidence type="ECO:0000256" key="8">
    <source>
        <dbReference type="ARBA" id="ARBA00022958"/>
    </source>
</evidence>
<keyword evidence="10" id="KW-0406">Ion transport</keyword>
<dbReference type="InterPro" id="IPR050818">
    <property type="entry name" value="KCNH_animal-type"/>
</dbReference>
<keyword evidence="6" id="KW-0106">Calcium</keyword>
<dbReference type="CDD" id="cd00038">
    <property type="entry name" value="CAP_ED"/>
    <property type="match status" value="1"/>
</dbReference>
<evidence type="ECO:0000259" key="16">
    <source>
        <dbReference type="PROSITE" id="PS50222"/>
    </source>
</evidence>
<dbReference type="EMBL" id="CAKKNE010000003">
    <property type="protein sequence ID" value="CAH0372662.1"/>
    <property type="molecule type" value="Genomic_DNA"/>
</dbReference>
<feature type="transmembrane region" description="Helical" evidence="14">
    <location>
        <begin position="402"/>
        <end position="423"/>
    </location>
</feature>
<dbReference type="InterPro" id="IPR018490">
    <property type="entry name" value="cNMP-bd_dom_sf"/>
</dbReference>
<keyword evidence="2" id="KW-0813">Transport</keyword>
<feature type="region of interest" description="Disordered" evidence="13">
    <location>
        <begin position="1"/>
        <end position="24"/>
    </location>
</feature>
<dbReference type="SUPFAM" id="SSF47473">
    <property type="entry name" value="EF-hand"/>
    <property type="match status" value="1"/>
</dbReference>
<keyword evidence="8" id="KW-0630">Potassium</keyword>
<dbReference type="Proteomes" id="UP000789595">
    <property type="component" value="Unassembled WGS sequence"/>
</dbReference>
<evidence type="ECO:0000313" key="18">
    <source>
        <dbReference type="Proteomes" id="UP000789595"/>
    </source>
</evidence>
<dbReference type="CDD" id="cd00051">
    <property type="entry name" value="EFh"/>
    <property type="match status" value="1"/>
</dbReference>
<keyword evidence="4 14" id="KW-0812">Transmembrane</keyword>
<feature type="compositionally biased region" description="Low complexity" evidence="13">
    <location>
        <begin position="15"/>
        <end position="24"/>
    </location>
</feature>
<dbReference type="Gene3D" id="1.10.287.70">
    <property type="match status" value="1"/>
</dbReference>
<dbReference type="InterPro" id="IPR000595">
    <property type="entry name" value="cNMP-bd_dom"/>
</dbReference>
<evidence type="ECO:0000256" key="13">
    <source>
        <dbReference type="SAM" id="MobiDB-lite"/>
    </source>
</evidence>
<dbReference type="InterPro" id="IPR018488">
    <property type="entry name" value="cNMP-bd_CS"/>
</dbReference>
<protein>
    <recommendedName>
        <fullName evidence="19">Calmodulin</fullName>
    </recommendedName>
</protein>
<sequence length="734" mass="80410">MAQIAPGPPPEARRPTTTPATTPLGTALVAAAEGSVAALEAFAAAEGALDERRLEAIAARLSTIARRRRAPADGGAAEESEPAASANGKEAQRKAHRRLLIERFKALDADADGEVDADEFAAGVASTDPGGLTLREAKALFRSVDENGDGTMDQMEFISLMESRHPLLRRVAWAAEIQDALGGGGDDDGGVWVDPNATHVGMISPHGRFRVGWDLATALLLVYVAVIEPLRLGWPSYFASESGEGQWRNQASTVPFRPLSRDVQGASKPPLVNALDWITDVFFIADLALNFRTGYVRRETGVVDLDPARSRRHYLATWFALDFVSSVPPIFGWVTYLVAAGSGGNLSPLRSVKLVRLLRIMKLMKMLRLAKFLRFRNEDGALAEFCEDFFASSYSKALRRTANVLVAFMVLAHYLGCLFSVAGRQHLTAYYPRQRLARAPAPDDDAAAARRALADATRGTPYGGAPADAWSVRRQYLAAVYWAITTMTTVGYGDVVPITDSERAFTIFAMIVGGGFYGYVVAQATRVVADFDAQRGPYYQKMDTLRSWLTYHQVPLHVRRHVRRYYRTYFSHRTAFDERAIIDDLDPVSREKIADHVLPSCIRHNDLFGVLPRGALCKLIDVVRLVHFRAGEPLVAEGDRCGSMFVLYSGKVRVKRCGDDGRAEATEETLQPGGSFGQPAALGIDSRSRVSARAVAPSKVYVIPQDALLASFASLPEALHAMRQHVDPGWRLTY</sequence>
<dbReference type="InterPro" id="IPR014710">
    <property type="entry name" value="RmlC-like_jellyroll"/>
</dbReference>
<keyword evidence="11 14" id="KW-0472">Membrane</keyword>
<evidence type="ECO:0000256" key="5">
    <source>
        <dbReference type="ARBA" id="ARBA00022826"/>
    </source>
</evidence>
<evidence type="ECO:0000256" key="6">
    <source>
        <dbReference type="ARBA" id="ARBA00022837"/>
    </source>
</evidence>
<evidence type="ECO:0000256" key="1">
    <source>
        <dbReference type="ARBA" id="ARBA00004141"/>
    </source>
</evidence>
<dbReference type="AlphaFoldDB" id="A0A8J2SRC4"/>
<feature type="domain" description="Cyclic nucleotide-binding" evidence="15">
    <location>
        <begin position="607"/>
        <end position="708"/>
    </location>
</feature>
<keyword evidence="12" id="KW-0407">Ion channel</keyword>
<dbReference type="PANTHER" id="PTHR10217:SF435">
    <property type="entry name" value="POTASSIUM VOLTAGE-GATED CHANNEL PROTEIN EAG"/>
    <property type="match status" value="1"/>
</dbReference>
<feature type="compositionally biased region" description="Pro residues" evidence="13">
    <location>
        <begin position="1"/>
        <end position="10"/>
    </location>
</feature>
<keyword evidence="3" id="KW-0633">Potassium transport</keyword>
<evidence type="ECO:0000256" key="9">
    <source>
        <dbReference type="ARBA" id="ARBA00022989"/>
    </source>
</evidence>
<comment type="caution">
    <text evidence="17">The sequence shown here is derived from an EMBL/GenBank/DDBJ whole genome shotgun (WGS) entry which is preliminary data.</text>
</comment>
<evidence type="ECO:0000256" key="4">
    <source>
        <dbReference type="ARBA" id="ARBA00022692"/>
    </source>
</evidence>
<dbReference type="SMART" id="SM00100">
    <property type="entry name" value="cNMP"/>
    <property type="match status" value="1"/>
</dbReference>
<dbReference type="Pfam" id="PF13202">
    <property type="entry name" value="EF-hand_5"/>
    <property type="match status" value="2"/>
</dbReference>
<dbReference type="GO" id="GO:0005886">
    <property type="term" value="C:plasma membrane"/>
    <property type="evidence" value="ECO:0007669"/>
    <property type="project" value="TreeGrafter"/>
</dbReference>
<organism evidence="17 18">
    <name type="scientific">Pelagomonas calceolata</name>
    <dbReference type="NCBI Taxonomy" id="35677"/>
    <lineage>
        <taxon>Eukaryota</taxon>
        <taxon>Sar</taxon>
        <taxon>Stramenopiles</taxon>
        <taxon>Ochrophyta</taxon>
        <taxon>Pelagophyceae</taxon>
        <taxon>Pelagomonadales</taxon>
        <taxon>Pelagomonadaceae</taxon>
        <taxon>Pelagomonas</taxon>
    </lineage>
</organism>
<dbReference type="InterPro" id="IPR011992">
    <property type="entry name" value="EF-hand-dom_pair"/>
</dbReference>
<keyword evidence="7" id="KW-0851">Voltage-gated channel</keyword>
<name>A0A8J2SRC4_9STRA</name>
<feature type="region of interest" description="Disordered" evidence="13">
    <location>
        <begin position="65"/>
        <end position="92"/>
    </location>
</feature>
<dbReference type="Gene3D" id="1.10.287.630">
    <property type="entry name" value="Helix hairpin bin"/>
    <property type="match status" value="1"/>
</dbReference>
<feature type="domain" description="EF-hand" evidence="16">
    <location>
        <begin position="95"/>
        <end position="130"/>
    </location>
</feature>
<keyword evidence="9 14" id="KW-1133">Transmembrane helix</keyword>
<dbReference type="GO" id="GO:0034702">
    <property type="term" value="C:monoatomic ion channel complex"/>
    <property type="evidence" value="ECO:0007669"/>
    <property type="project" value="UniProtKB-KW"/>
</dbReference>
<dbReference type="InterPro" id="IPR005821">
    <property type="entry name" value="Ion_trans_dom"/>
</dbReference>
<dbReference type="PROSITE" id="PS50222">
    <property type="entry name" value="EF_HAND_2"/>
    <property type="match status" value="2"/>
</dbReference>
<evidence type="ECO:0000256" key="7">
    <source>
        <dbReference type="ARBA" id="ARBA00022882"/>
    </source>
</evidence>
<dbReference type="Pfam" id="PF00027">
    <property type="entry name" value="cNMP_binding"/>
    <property type="match status" value="1"/>
</dbReference>
<evidence type="ECO:0008006" key="19">
    <source>
        <dbReference type="Google" id="ProtNLM"/>
    </source>
</evidence>
<evidence type="ECO:0000313" key="17">
    <source>
        <dbReference type="EMBL" id="CAH0372662.1"/>
    </source>
</evidence>
<dbReference type="GO" id="GO:0042391">
    <property type="term" value="P:regulation of membrane potential"/>
    <property type="evidence" value="ECO:0007669"/>
    <property type="project" value="TreeGrafter"/>
</dbReference>
<dbReference type="SMART" id="SM00054">
    <property type="entry name" value="EFh"/>
    <property type="match status" value="2"/>
</dbReference>
<dbReference type="PROSITE" id="PS50042">
    <property type="entry name" value="CNMP_BINDING_3"/>
    <property type="match status" value="1"/>
</dbReference>
<dbReference type="GO" id="GO:0005509">
    <property type="term" value="F:calcium ion binding"/>
    <property type="evidence" value="ECO:0007669"/>
    <property type="project" value="InterPro"/>
</dbReference>
<evidence type="ECO:0000256" key="14">
    <source>
        <dbReference type="SAM" id="Phobius"/>
    </source>
</evidence>
<dbReference type="OrthoDB" id="432483at2759"/>
<dbReference type="GO" id="GO:0005249">
    <property type="term" value="F:voltage-gated potassium channel activity"/>
    <property type="evidence" value="ECO:0007669"/>
    <property type="project" value="InterPro"/>
</dbReference>
<proteinExistence type="predicted"/>
<dbReference type="PANTHER" id="PTHR10217">
    <property type="entry name" value="VOLTAGE AND LIGAND GATED POTASSIUM CHANNEL"/>
    <property type="match status" value="1"/>
</dbReference>
<dbReference type="InterPro" id="IPR003938">
    <property type="entry name" value="K_chnl_volt-dep_EAG/ELK/ERG"/>
</dbReference>
<evidence type="ECO:0000259" key="15">
    <source>
        <dbReference type="PROSITE" id="PS50042"/>
    </source>
</evidence>
<dbReference type="InterPro" id="IPR018247">
    <property type="entry name" value="EF_Hand_1_Ca_BS"/>
</dbReference>
<dbReference type="InterPro" id="IPR002048">
    <property type="entry name" value="EF_hand_dom"/>
</dbReference>
<evidence type="ECO:0000256" key="3">
    <source>
        <dbReference type="ARBA" id="ARBA00022538"/>
    </source>
</evidence>
<reference evidence="17" key="1">
    <citation type="submission" date="2021-11" db="EMBL/GenBank/DDBJ databases">
        <authorList>
            <consortium name="Genoscope - CEA"/>
            <person name="William W."/>
        </authorList>
    </citation>
    <scope>NUCLEOTIDE SEQUENCE</scope>
</reference>
<comment type="subcellular location">
    <subcellularLocation>
        <location evidence="1">Membrane</location>
        <topology evidence="1">Multi-pass membrane protein</topology>
    </subcellularLocation>
</comment>
<keyword evidence="18" id="KW-1185">Reference proteome</keyword>
<evidence type="ECO:0000256" key="11">
    <source>
        <dbReference type="ARBA" id="ARBA00023136"/>
    </source>
</evidence>
<accession>A0A8J2SRC4</accession>
<dbReference type="PRINTS" id="PR01463">
    <property type="entry name" value="EAGCHANLFMLY"/>
</dbReference>
<evidence type="ECO:0000256" key="12">
    <source>
        <dbReference type="ARBA" id="ARBA00023303"/>
    </source>
</evidence>
<dbReference type="PROSITE" id="PS00888">
    <property type="entry name" value="CNMP_BINDING_1"/>
    <property type="match status" value="1"/>
</dbReference>
<dbReference type="Pfam" id="PF00520">
    <property type="entry name" value="Ion_trans"/>
    <property type="match status" value="1"/>
</dbReference>
<evidence type="ECO:0000256" key="10">
    <source>
        <dbReference type="ARBA" id="ARBA00023065"/>
    </source>
</evidence>